<dbReference type="FunFam" id="3.40.50.300:FF:000582">
    <property type="entry name" value="Midasin"/>
    <property type="match status" value="1"/>
</dbReference>
<feature type="region of interest" description="Disordered" evidence="6">
    <location>
        <begin position="1109"/>
        <end position="1144"/>
    </location>
</feature>
<evidence type="ECO:0000256" key="1">
    <source>
        <dbReference type="ARBA" id="ARBA00005234"/>
    </source>
</evidence>
<feature type="region of interest" description="Disordered" evidence="6">
    <location>
        <begin position="1018"/>
        <end position="1046"/>
    </location>
</feature>
<evidence type="ECO:0000256" key="2">
    <source>
        <dbReference type="ARBA" id="ARBA00022670"/>
    </source>
</evidence>
<evidence type="ECO:0000313" key="8">
    <source>
        <dbReference type="EMBL" id="KAG2270779.1"/>
    </source>
</evidence>
<dbReference type="Pfam" id="PF02902">
    <property type="entry name" value="Peptidase_C48"/>
    <property type="match status" value="1"/>
</dbReference>
<dbReference type="InterPro" id="IPR038765">
    <property type="entry name" value="Papain-like_cys_pep_sf"/>
</dbReference>
<evidence type="ECO:0000256" key="6">
    <source>
        <dbReference type="SAM" id="MobiDB-lite"/>
    </source>
</evidence>
<evidence type="ECO:0000256" key="3">
    <source>
        <dbReference type="ARBA" id="ARBA00022741"/>
    </source>
</evidence>
<keyword evidence="9" id="KW-1185">Reference proteome</keyword>
<comment type="caution">
    <text evidence="8">The sequence shown here is derived from an EMBL/GenBank/DDBJ whole genome shotgun (WGS) entry which is preliminary data.</text>
</comment>
<dbReference type="Pfam" id="PF07728">
    <property type="entry name" value="AAA_5"/>
    <property type="match status" value="1"/>
</dbReference>
<keyword evidence="2" id="KW-0645">Protease</keyword>
<feature type="compositionally biased region" description="Low complexity" evidence="6">
    <location>
        <begin position="1035"/>
        <end position="1046"/>
    </location>
</feature>
<dbReference type="PANTHER" id="PTHR48103:SF2">
    <property type="entry name" value="MIDASIN"/>
    <property type="match status" value="1"/>
</dbReference>
<dbReference type="InterPro" id="IPR027417">
    <property type="entry name" value="P-loop_NTPase"/>
</dbReference>
<dbReference type="GO" id="GO:0000055">
    <property type="term" value="P:ribosomal large subunit export from nucleus"/>
    <property type="evidence" value="ECO:0007669"/>
    <property type="project" value="TreeGrafter"/>
</dbReference>
<dbReference type="InterPro" id="IPR003653">
    <property type="entry name" value="Peptidase_C48_C"/>
</dbReference>
<dbReference type="GO" id="GO:0030687">
    <property type="term" value="C:preribosome, large subunit precursor"/>
    <property type="evidence" value="ECO:0007669"/>
    <property type="project" value="TreeGrafter"/>
</dbReference>
<dbReference type="PROSITE" id="PS00675">
    <property type="entry name" value="SIGMA54_INTERACT_1"/>
    <property type="match status" value="1"/>
</dbReference>
<feature type="domain" description="Ubiquitin-like protease family profile" evidence="7">
    <location>
        <begin position="1210"/>
        <end position="1405"/>
    </location>
</feature>
<gene>
    <name evidence="8" type="ORF">Bca52824_065334</name>
</gene>
<keyword evidence="3" id="KW-0547">Nucleotide-binding</keyword>
<organism evidence="8 9">
    <name type="scientific">Brassica carinata</name>
    <name type="common">Ethiopian mustard</name>
    <name type="synonym">Abyssinian cabbage</name>
    <dbReference type="NCBI Taxonomy" id="52824"/>
    <lineage>
        <taxon>Eukaryota</taxon>
        <taxon>Viridiplantae</taxon>
        <taxon>Streptophyta</taxon>
        <taxon>Embryophyta</taxon>
        <taxon>Tracheophyta</taxon>
        <taxon>Spermatophyta</taxon>
        <taxon>Magnoliopsida</taxon>
        <taxon>eudicotyledons</taxon>
        <taxon>Gunneridae</taxon>
        <taxon>Pentapetalae</taxon>
        <taxon>rosids</taxon>
        <taxon>malvids</taxon>
        <taxon>Brassicales</taxon>
        <taxon>Brassicaceae</taxon>
        <taxon>Brassiceae</taxon>
        <taxon>Brassica</taxon>
    </lineage>
</organism>
<dbReference type="EMBL" id="JAAMPC010000013">
    <property type="protein sequence ID" value="KAG2270779.1"/>
    <property type="molecule type" value="Genomic_DNA"/>
</dbReference>
<sequence length="1448" mass="164123">MAIDGSFNLKLALERFSERCPKVAAFPLFKSILSNGEEVEEVINALSDVFLHPELTIPLVHYFLPIIKRVVDRVVGLLHLVGDLSSSSDYSDDVSVLENALNEGVSFIDFYVRRGQRLELHESACLAFSRALHLNTSLPGSILSYFKKAPPPYERILATTAAYLLCLQVLYRFLVIRPEVFSKFLSDCPSRKRHLVEKHREAVWCGIQILSVVLRCTDRMAGCFGFGGEEAFSCLLRLDRTFNCPTYEGLRSLQDFSALAPGIHKKQSAGMEEKEPLMKIRRVDTWDVKSFAEPFEIHSRPALIRKLADESGNHVVFIHMDDQLDEKTLVGTYVCTDQPGEFKWLPGSLTQAIMNGFWVVLEDIDKAPSDVPLVLSPLLGGSCSFVTSHGEVIKIAESFQLFSTISTPECSVSHIGEAGNSLSPLWRRIVVYPPDRESLQNIVGARYQNLMPIAEKLIVNSALRPQFSGSATENSATFSSPSSFSLRDLLKLCERVQGLPSYDGHAISLEAADIFSASYMSTQNRATVSEIVASVWNVLVPESQHKPPIQELSKTLKIGRVSLPLGETASHDRSRFVETRTSTRLLEKIARSVEYNEPVLLVGETGTGKTTLVQNLAQWIGQKLTVLVTKRNYPRLLYSKGKAPSQQRSMSYYSYLSNFQMVREGVGFDAWEAVKKSAVGVFPMFYELKFTWCAKLVHYLLTNQLQVKKNYEIWSLIDWQPIRLSLVEFVVGPNLVQLQSVLERCKYWSLEKRTMVGLLCVLHLGVYGIAPSRHIPLECAKRVLDYEAFQRYPWGRVACQSLIYSVKCADYSTKESYTMAGFIFILQIWAYESVMGLGELYGNRIGGAEVPLLSWSGSRKRFKFEEFVRQEKEHHEDKVRVRHFTTEPNGQYTPKWDDEVDDGDVINLVLDIRNDCINRGFWDVTEESPATTRLKRPKSVPETDGQSSKKKKGDDTKTIGIEENTNSPSKEEIPVSQLYTLMKTLTGKLDNIDTSIEAKVGSLLAPITEKLATMEKELQKMKQKEAADERKEDANSNANNNENAEVNSKEMSWMVEMNSTSQDGLPSQRVVKKAKKASKKCEDMGLDKKKVFDKKVLKTKIQVPHLLDNASGDETWSDPVQREKLNKPTSPTPSSPPQKRQTKLASSQLFPFVGNSTVKRIITGVTPSVSAYDPFADVDADKMRNLLHFLLDDEKNSDRTSTHSTEFYKVIITPRNKWRTYNYGWLNNMHMWSAMHMFYKRSLCDPSPYHSQRIAFLDQWVVTKIVSDFKEFNPKTWKPTDTYKCIFNGTYPSDRVTNKKWLHDIDHLYACHFVNGNHWVALDIDLGKETITVYDSILTLVDDKEIQNFCRPFAKMIPSILSTMVSATVRKKSEKQFTVRRLKKVPQNDPPGDCGVYTIKYIECLAIGCTFEGLRDETIQDLQRKLAAEIYDSVGEPQITHLFTDTAK</sequence>
<evidence type="ECO:0000256" key="5">
    <source>
        <dbReference type="ARBA" id="ARBA00022840"/>
    </source>
</evidence>
<dbReference type="GO" id="GO:0005524">
    <property type="term" value="F:ATP binding"/>
    <property type="evidence" value="ECO:0007669"/>
    <property type="project" value="UniProtKB-KW"/>
</dbReference>
<evidence type="ECO:0000259" key="7">
    <source>
        <dbReference type="PROSITE" id="PS50600"/>
    </source>
</evidence>
<comment type="similarity">
    <text evidence="1">Belongs to the peptidase C48 family.</text>
</comment>
<dbReference type="Pfam" id="PF17867">
    <property type="entry name" value="AAA_lid_7"/>
    <property type="match status" value="1"/>
</dbReference>
<dbReference type="InterPro" id="IPR025662">
    <property type="entry name" value="Sigma_54_int_dom_ATP-bd_1"/>
</dbReference>
<dbReference type="Gene3D" id="3.40.50.300">
    <property type="entry name" value="P-loop containing nucleotide triphosphate hydrolases"/>
    <property type="match status" value="2"/>
</dbReference>
<dbReference type="SUPFAM" id="SSF54001">
    <property type="entry name" value="Cysteine proteinases"/>
    <property type="match status" value="1"/>
</dbReference>
<evidence type="ECO:0000256" key="4">
    <source>
        <dbReference type="ARBA" id="ARBA00022801"/>
    </source>
</evidence>
<feature type="compositionally biased region" description="Basic and acidic residues" evidence="6">
    <location>
        <begin position="1018"/>
        <end position="1034"/>
    </location>
</feature>
<name>A0A8X7U9W3_BRACI</name>
<dbReference type="Proteomes" id="UP000886595">
    <property type="component" value="Unassembled WGS sequence"/>
</dbReference>
<dbReference type="PROSITE" id="PS50600">
    <property type="entry name" value="ULP_PROTEASE"/>
    <property type="match status" value="1"/>
</dbReference>
<protein>
    <recommendedName>
        <fullName evidence="7">Ubiquitin-like protease family profile domain-containing protein</fullName>
    </recommendedName>
</protein>
<dbReference type="GO" id="GO:0016887">
    <property type="term" value="F:ATP hydrolysis activity"/>
    <property type="evidence" value="ECO:0007669"/>
    <property type="project" value="InterPro"/>
</dbReference>
<dbReference type="GO" id="GO:0008234">
    <property type="term" value="F:cysteine-type peptidase activity"/>
    <property type="evidence" value="ECO:0007669"/>
    <property type="project" value="InterPro"/>
</dbReference>
<accession>A0A8X7U9W3</accession>
<proteinExistence type="inferred from homology"/>
<keyword evidence="5" id="KW-0067">ATP-binding</keyword>
<dbReference type="InterPro" id="IPR015410">
    <property type="entry name" value="DUF1985"/>
</dbReference>
<dbReference type="Gene3D" id="3.40.395.10">
    <property type="entry name" value="Adenoviral Proteinase, Chain A"/>
    <property type="match status" value="1"/>
</dbReference>
<feature type="region of interest" description="Disordered" evidence="6">
    <location>
        <begin position="928"/>
        <end position="971"/>
    </location>
</feature>
<dbReference type="GO" id="GO:0005634">
    <property type="term" value="C:nucleus"/>
    <property type="evidence" value="ECO:0007669"/>
    <property type="project" value="TreeGrafter"/>
</dbReference>
<dbReference type="SUPFAM" id="SSF52540">
    <property type="entry name" value="P-loop containing nucleoside triphosphate hydrolases"/>
    <property type="match status" value="2"/>
</dbReference>
<evidence type="ECO:0000313" key="9">
    <source>
        <dbReference type="Proteomes" id="UP000886595"/>
    </source>
</evidence>
<dbReference type="GO" id="GO:0000027">
    <property type="term" value="P:ribosomal large subunit assembly"/>
    <property type="evidence" value="ECO:0007669"/>
    <property type="project" value="TreeGrafter"/>
</dbReference>
<dbReference type="PANTHER" id="PTHR48103">
    <property type="entry name" value="MIDASIN-RELATED"/>
    <property type="match status" value="1"/>
</dbReference>
<dbReference type="InterPro" id="IPR011704">
    <property type="entry name" value="ATPase_dyneun-rel_AAA"/>
</dbReference>
<dbReference type="Pfam" id="PF09331">
    <property type="entry name" value="DUF1985"/>
    <property type="match status" value="1"/>
</dbReference>
<dbReference type="OrthoDB" id="1112035at2759"/>
<dbReference type="GO" id="GO:0006508">
    <property type="term" value="P:proteolysis"/>
    <property type="evidence" value="ECO:0007669"/>
    <property type="project" value="UniProtKB-KW"/>
</dbReference>
<reference evidence="8 9" key="1">
    <citation type="submission" date="2020-02" db="EMBL/GenBank/DDBJ databases">
        <authorList>
            <person name="Ma Q."/>
            <person name="Huang Y."/>
            <person name="Song X."/>
            <person name="Pei D."/>
        </authorList>
    </citation>
    <scope>NUCLEOTIDE SEQUENCE [LARGE SCALE GENOMIC DNA]</scope>
    <source>
        <strain evidence="8">Sxm20200214</strain>
        <tissue evidence="8">Leaf</tissue>
    </source>
</reference>
<dbReference type="InterPro" id="IPR040848">
    <property type="entry name" value="AAA_lid_7"/>
</dbReference>
<keyword evidence="4" id="KW-0378">Hydrolase</keyword>